<evidence type="ECO:0000256" key="17">
    <source>
        <dbReference type="ARBA" id="ARBA00023136"/>
    </source>
</evidence>
<evidence type="ECO:0000256" key="5">
    <source>
        <dbReference type="ARBA" id="ARBA00012951"/>
    </source>
</evidence>
<evidence type="ECO:0000256" key="7">
    <source>
        <dbReference type="ARBA" id="ARBA00022448"/>
    </source>
</evidence>
<keyword evidence="9 20" id="KW-0812">Transmembrane</keyword>
<dbReference type="InterPro" id="IPR017941">
    <property type="entry name" value="Rieske_2Fe-2S"/>
</dbReference>
<protein>
    <recommendedName>
        <fullName evidence="6 20">Ubiquinol-cytochrome c reductase iron-sulfur subunit</fullName>
        <ecNumber evidence="5 20">7.1.1.8</ecNumber>
    </recommendedName>
</protein>
<dbReference type="Gene3D" id="2.102.10.10">
    <property type="entry name" value="Rieske [2Fe-2S] iron-sulphur domain"/>
    <property type="match status" value="1"/>
</dbReference>
<comment type="subunit">
    <text evidence="4 21">The main subunits of complex b-c1 are: cytochrome b, cytochrome c1 and the Rieske protein.</text>
</comment>
<evidence type="ECO:0000256" key="19">
    <source>
        <dbReference type="ARBA" id="ARBA00029351"/>
    </source>
</evidence>
<evidence type="ECO:0000256" key="2">
    <source>
        <dbReference type="ARBA" id="ARBA00004162"/>
    </source>
</evidence>
<dbReference type="Pfam" id="PF10399">
    <property type="entry name" value="UCR_Fe-S_N"/>
    <property type="match status" value="1"/>
</dbReference>
<evidence type="ECO:0000256" key="1">
    <source>
        <dbReference type="ARBA" id="ARBA00002444"/>
    </source>
</evidence>
<dbReference type="PROSITE" id="PS51296">
    <property type="entry name" value="RIESKE"/>
    <property type="match status" value="1"/>
</dbReference>
<dbReference type="InterPro" id="IPR036922">
    <property type="entry name" value="Rieske_2Fe-2S_sf"/>
</dbReference>
<evidence type="ECO:0000256" key="6">
    <source>
        <dbReference type="ARBA" id="ARBA00019816"/>
    </source>
</evidence>
<dbReference type="OrthoDB" id="9767869at2"/>
<keyword evidence="13 20" id="KW-0249">Electron transport</keyword>
<keyword evidence="16" id="KW-0411">Iron-sulfur</keyword>
<dbReference type="RefSeq" id="WP_085934382.1">
    <property type="nucleotide sequence ID" value="NZ_FUWJ01000002.1"/>
</dbReference>
<keyword evidence="11" id="KW-0479">Metal-binding</keyword>
<keyword evidence="7 20" id="KW-0813">Transport</keyword>
<dbReference type="Proteomes" id="UP000190092">
    <property type="component" value="Unassembled WGS sequence"/>
</dbReference>
<evidence type="ECO:0000256" key="14">
    <source>
        <dbReference type="ARBA" id="ARBA00022989"/>
    </source>
</evidence>
<dbReference type="GO" id="GO:0046872">
    <property type="term" value="F:metal ion binding"/>
    <property type="evidence" value="ECO:0007669"/>
    <property type="project" value="UniProtKB-KW"/>
</dbReference>
<comment type="cofactor">
    <cofactor evidence="20">
        <name>[2Fe-2S] cluster</name>
        <dbReference type="ChEBI" id="CHEBI:190135"/>
    </cofactor>
    <text evidence="20">Binds 1 [2Fe-2S] cluster per subunit.</text>
</comment>
<dbReference type="NCBIfam" id="TIGR01416">
    <property type="entry name" value="Rieske_proteo"/>
    <property type="match status" value="1"/>
</dbReference>
<keyword evidence="8" id="KW-1003">Cell membrane</keyword>
<keyword evidence="17 20" id="KW-0472">Membrane</keyword>
<dbReference type="CDD" id="cd03470">
    <property type="entry name" value="Rieske_cytochrome_bc1"/>
    <property type="match status" value="1"/>
</dbReference>
<evidence type="ECO:0000256" key="11">
    <source>
        <dbReference type="ARBA" id="ARBA00022723"/>
    </source>
</evidence>
<dbReference type="InterPro" id="IPR005805">
    <property type="entry name" value="Rieske_Fe-S_prot_C"/>
</dbReference>
<proteinExistence type="inferred from homology"/>
<keyword evidence="12" id="KW-1278">Translocase</keyword>
<name>A0A1T4PC28_9HYPH</name>
<comment type="similarity">
    <text evidence="3">Belongs to the Rieske iron-sulfur protein family.</text>
</comment>
<evidence type="ECO:0000256" key="10">
    <source>
        <dbReference type="ARBA" id="ARBA00022714"/>
    </source>
</evidence>
<evidence type="ECO:0000313" key="24">
    <source>
        <dbReference type="Proteomes" id="UP000190092"/>
    </source>
</evidence>
<dbReference type="NCBIfam" id="TIGR01409">
    <property type="entry name" value="TAT_signal_seq"/>
    <property type="match status" value="1"/>
</dbReference>
<evidence type="ECO:0000256" key="16">
    <source>
        <dbReference type="ARBA" id="ARBA00023014"/>
    </source>
</evidence>
<dbReference type="InterPro" id="IPR006317">
    <property type="entry name" value="Ubiquinol_cyt_c_Rdtase_Fe-S-su"/>
</dbReference>
<evidence type="ECO:0000313" key="23">
    <source>
        <dbReference type="EMBL" id="SJZ89110.1"/>
    </source>
</evidence>
<dbReference type="Gene3D" id="1.20.5.510">
    <property type="entry name" value="Single helix bin"/>
    <property type="match status" value="1"/>
</dbReference>
<comment type="catalytic activity">
    <reaction evidence="19 20">
        <text>a quinol + 2 Fe(III)-[cytochrome c](out) = a quinone + 2 Fe(II)-[cytochrome c](out) + 2 H(+)(out)</text>
        <dbReference type="Rhea" id="RHEA:11484"/>
        <dbReference type="Rhea" id="RHEA-COMP:10350"/>
        <dbReference type="Rhea" id="RHEA-COMP:14399"/>
        <dbReference type="ChEBI" id="CHEBI:15378"/>
        <dbReference type="ChEBI" id="CHEBI:24646"/>
        <dbReference type="ChEBI" id="CHEBI:29033"/>
        <dbReference type="ChEBI" id="CHEBI:29034"/>
        <dbReference type="ChEBI" id="CHEBI:132124"/>
        <dbReference type="EC" id="7.1.1.8"/>
    </reaction>
</comment>
<dbReference type="GO" id="GO:0008121">
    <property type="term" value="F:quinol-cytochrome-c reductase activity"/>
    <property type="evidence" value="ECO:0007669"/>
    <property type="project" value="UniProtKB-EC"/>
</dbReference>
<dbReference type="PROSITE" id="PS51318">
    <property type="entry name" value="TAT"/>
    <property type="match status" value="1"/>
</dbReference>
<dbReference type="SUPFAM" id="SSF50022">
    <property type="entry name" value="ISP domain"/>
    <property type="match status" value="1"/>
</dbReference>
<sequence length="188" mass="20086">MASSSIPAGAHGDPTRRDFLMVATGAMGAVGAIAVAWPFINNLNPAADTLALSSIEVDVKAIAVGQAITVKWRGKPVFIRHRTKEEITEAEDVKLSELPDPETDNARVTDLAKKVRPEWLIVVGVCTHLGCVPLGNKPGDPRGEYGGWFCPCHGSQYDTSGRIRKGPAPKNLAVPGYLFTTDTLVRIG</sequence>
<reference evidence="24" key="1">
    <citation type="submission" date="2017-02" db="EMBL/GenBank/DDBJ databases">
        <authorList>
            <person name="Varghese N."/>
            <person name="Submissions S."/>
        </authorList>
    </citation>
    <scope>NUCLEOTIDE SEQUENCE [LARGE SCALE GENOMIC DNA]</scope>
    <source>
        <strain evidence="24">ATCC 27094</strain>
    </source>
</reference>
<dbReference type="PRINTS" id="PR00162">
    <property type="entry name" value="RIESKE"/>
</dbReference>
<keyword evidence="18" id="KW-1015">Disulfide bond</keyword>
<dbReference type="FunFam" id="2.102.10.10:FF:000001">
    <property type="entry name" value="Cytochrome b-c1 complex subunit Rieske, mitochondrial"/>
    <property type="match status" value="1"/>
</dbReference>
<keyword evidence="14 20" id="KW-1133">Transmembrane helix</keyword>
<evidence type="ECO:0000256" key="20">
    <source>
        <dbReference type="RuleBase" id="RU004494"/>
    </source>
</evidence>
<dbReference type="STRING" id="225324.SAMN02745126_02734"/>
<keyword evidence="10" id="KW-0001">2Fe-2S</keyword>
<evidence type="ECO:0000256" key="9">
    <source>
        <dbReference type="ARBA" id="ARBA00022692"/>
    </source>
</evidence>
<organism evidence="23 24">
    <name type="scientific">Enhydrobacter aerosaccus</name>
    <dbReference type="NCBI Taxonomy" id="225324"/>
    <lineage>
        <taxon>Bacteria</taxon>
        <taxon>Pseudomonadati</taxon>
        <taxon>Pseudomonadota</taxon>
        <taxon>Alphaproteobacteria</taxon>
        <taxon>Hyphomicrobiales</taxon>
        <taxon>Enhydrobacter</taxon>
    </lineage>
</organism>
<accession>A0A1T4PC28</accession>
<dbReference type="InterPro" id="IPR006311">
    <property type="entry name" value="TAT_signal"/>
</dbReference>
<feature type="transmembrane region" description="Helical" evidence="20">
    <location>
        <begin position="20"/>
        <end position="40"/>
    </location>
</feature>
<dbReference type="InterPro" id="IPR019470">
    <property type="entry name" value="Ubiq_cytC_Rdtase_Fe-S_su_TAT"/>
</dbReference>
<dbReference type="EMBL" id="FUWJ01000002">
    <property type="protein sequence ID" value="SJZ89110.1"/>
    <property type="molecule type" value="Genomic_DNA"/>
</dbReference>
<dbReference type="AlphaFoldDB" id="A0A1T4PC28"/>
<evidence type="ECO:0000256" key="18">
    <source>
        <dbReference type="ARBA" id="ARBA00023157"/>
    </source>
</evidence>
<evidence type="ECO:0000256" key="13">
    <source>
        <dbReference type="ARBA" id="ARBA00022982"/>
    </source>
</evidence>
<keyword evidence="15" id="KW-0408">Iron</keyword>
<evidence type="ECO:0000256" key="3">
    <source>
        <dbReference type="ARBA" id="ARBA00010651"/>
    </source>
</evidence>
<dbReference type="Pfam" id="PF00355">
    <property type="entry name" value="Rieske"/>
    <property type="match status" value="1"/>
</dbReference>
<dbReference type="GO" id="GO:0005886">
    <property type="term" value="C:plasma membrane"/>
    <property type="evidence" value="ECO:0007669"/>
    <property type="project" value="UniProtKB-SubCell"/>
</dbReference>
<dbReference type="InterPro" id="IPR014349">
    <property type="entry name" value="Rieske_Fe-S_prot"/>
</dbReference>
<evidence type="ECO:0000256" key="21">
    <source>
        <dbReference type="RuleBase" id="RU004497"/>
    </source>
</evidence>
<dbReference type="EC" id="7.1.1.8" evidence="5 20"/>
<evidence type="ECO:0000256" key="12">
    <source>
        <dbReference type="ARBA" id="ARBA00022967"/>
    </source>
</evidence>
<gene>
    <name evidence="23" type="ORF">SAMN02745126_02734</name>
</gene>
<comment type="miscellaneous">
    <text evidence="20">The Rieske protein is a high potential 2Fe-2S protein.</text>
</comment>
<dbReference type="PANTHER" id="PTHR10134">
    <property type="entry name" value="CYTOCHROME B-C1 COMPLEX SUBUNIT RIESKE, MITOCHONDRIAL"/>
    <property type="match status" value="1"/>
</dbReference>
<dbReference type="GO" id="GO:0051537">
    <property type="term" value="F:2 iron, 2 sulfur cluster binding"/>
    <property type="evidence" value="ECO:0007669"/>
    <property type="project" value="UniProtKB-KW"/>
</dbReference>
<keyword evidence="24" id="KW-1185">Reference proteome</keyword>
<evidence type="ECO:0000256" key="15">
    <source>
        <dbReference type="ARBA" id="ARBA00023004"/>
    </source>
</evidence>
<evidence type="ECO:0000259" key="22">
    <source>
        <dbReference type="PROSITE" id="PS51296"/>
    </source>
</evidence>
<evidence type="ECO:0000256" key="8">
    <source>
        <dbReference type="ARBA" id="ARBA00022475"/>
    </source>
</evidence>
<comment type="subcellular location">
    <subcellularLocation>
        <location evidence="2">Cell membrane</location>
        <topology evidence="2">Single-pass membrane protein</topology>
    </subcellularLocation>
</comment>
<comment type="function">
    <text evidence="1">Component of the ubiquinol-cytochrome c reductase complex (complex III or cytochrome b-c1 complex), which is a respiratory chain that generates an electrochemical potential coupled to ATP synthesis.</text>
</comment>
<evidence type="ECO:0000256" key="4">
    <source>
        <dbReference type="ARBA" id="ARBA00011649"/>
    </source>
</evidence>
<feature type="domain" description="Rieske" evidence="22">
    <location>
        <begin position="90"/>
        <end position="186"/>
    </location>
</feature>
<dbReference type="InterPro" id="IPR019546">
    <property type="entry name" value="TAT_signal_bac_arc"/>
</dbReference>